<accession>A0AAD9KKW6</accession>
<evidence type="ECO:0000256" key="2">
    <source>
        <dbReference type="SAM" id="Phobius"/>
    </source>
</evidence>
<protein>
    <submittedName>
        <fullName evidence="3">Uncharacterized protein</fullName>
    </submittedName>
</protein>
<keyword evidence="1" id="KW-0175">Coiled coil</keyword>
<keyword evidence="2" id="KW-0812">Transmembrane</keyword>
<dbReference type="AlphaFoldDB" id="A0AAD9KKW6"/>
<reference evidence="3" key="1">
    <citation type="journal article" date="2023" name="Mol. Biol. Evol.">
        <title>Third-Generation Sequencing Reveals the Adaptive Role of the Epigenome in Three Deep-Sea Polychaetes.</title>
        <authorList>
            <person name="Perez M."/>
            <person name="Aroh O."/>
            <person name="Sun Y."/>
            <person name="Lan Y."/>
            <person name="Juniper S.K."/>
            <person name="Young C.R."/>
            <person name="Angers B."/>
            <person name="Qian P.Y."/>
        </authorList>
    </citation>
    <scope>NUCLEOTIDE SEQUENCE</scope>
    <source>
        <strain evidence="3">R07B-5</strain>
    </source>
</reference>
<comment type="caution">
    <text evidence="3">The sequence shown here is derived from an EMBL/GenBank/DDBJ whole genome shotgun (WGS) entry which is preliminary data.</text>
</comment>
<feature type="transmembrane region" description="Helical" evidence="2">
    <location>
        <begin position="12"/>
        <end position="31"/>
    </location>
</feature>
<organism evidence="3 4">
    <name type="scientific">Ridgeia piscesae</name>
    <name type="common">Tubeworm</name>
    <dbReference type="NCBI Taxonomy" id="27915"/>
    <lineage>
        <taxon>Eukaryota</taxon>
        <taxon>Metazoa</taxon>
        <taxon>Spiralia</taxon>
        <taxon>Lophotrochozoa</taxon>
        <taxon>Annelida</taxon>
        <taxon>Polychaeta</taxon>
        <taxon>Sedentaria</taxon>
        <taxon>Canalipalpata</taxon>
        <taxon>Sabellida</taxon>
        <taxon>Siboglinidae</taxon>
        <taxon>Ridgeia</taxon>
    </lineage>
</organism>
<keyword evidence="2" id="KW-0472">Membrane</keyword>
<name>A0AAD9KKW6_RIDPI</name>
<dbReference type="SUPFAM" id="SSF57997">
    <property type="entry name" value="Tropomyosin"/>
    <property type="match status" value="1"/>
</dbReference>
<sequence>MAMTRYSHPKFLTVITVVCVVFIVNKLFHVIPTGHDGATSATRPVNFHIAHNTDSQNDSGTAIGTSGADDAVIRILGWTKMIGRYLSWFPPGDAFARCNSYVTHLQYVNCRTMPSGKTRSTSTKATDDMADLKKSIEFISAKVDELLPIRKEISCVLKAVEKLERDSAEKDKNIKAIESRLDNIDQHNRLIGELFQKVATLEAEADKREQYTRRPNLRFHGIEEKEGEDTNAIVIAVVHKKLGLSQIGADQLERSHRIGPKRIAGPMQAASSSKL</sequence>
<evidence type="ECO:0000313" key="4">
    <source>
        <dbReference type="Proteomes" id="UP001209878"/>
    </source>
</evidence>
<evidence type="ECO:0000313" key="3">
    <source>
        <dbReference type="EMBL" id="KAK2173217.1"/>
    </source>
</evidence>
<keyword evidence="4" id="KW-1185">Reference proteome</keyword>
<gene>
    <name evidence="3" type="ORF">NP493_892g02006</name>
</gene>
<keyword evidence="2" id="KW-1133">Transmembrane helix</keyword>
<proteinExistence type="predicted"/>
<dbReference type="Gene3D" id="3.30.70.1820">
    <property type="entry name" value="L1 transposable element, RRM domain"/>
    <property type="match status" value="1"/>
</dbReference>
<evidence type="ECO:0000256" key="1">
    <source>
        <dbReference type="SAM" id="Coils"/>
    </source>
</evidence>
<dbReference type="Proteomes" id="UP001209878">
    <property type="component" value="Unassembled WGS sequence"/>
</dbReference>
<feature type="coiled-coil region" evidence="1">
    <location>
        <begin position="160"/>
        <end position="204"/>
    </location>
</feature>
<dbReference type="EMBL" id="JAODUO010000892">
    <property type="protein sequence ID" value="KAK2173217.1"/>
    <property type="molecule type" value="Genomic_DNA"/>
</dbReference>